<dbReference type="Pfam" id="PF07883">
    <property type="entry name" value="Cupin_2"/>
    <property type="match status" value="1"/>
</dbReference>
<keyword evidence="1" id="KW-0805">Transcription regulation</keyword>
<evidence type="ECO:0000256" key="1">
    <source>
        <dbReference type="ARBA" id="ARBA00023015"/>
    </source>
</evidence>
<feature type="domain" description="HTH cro/C1-type" evidence="4">
    <location>
        <begin position="43"/>
        <end position="97"/>
    </location>
</feature>
<evidence type="ECO:0000313" key="5">
    <source>
        <dbReference type="EMBL" id="EEG73637.1"/>
    </source>
</evidence>
<dbReference type="HOGENOM" id="CLU_085376_5_0_9"/>
<keyword evidence="2 5" id="KW-0238">DNA-binding</keyword>
<dbReference type="Pfam" id="PF01381">
    <property type="entry name" value="HTH_3"/>
    <property type="match status" value="1"/>
</dbReference>
<dbReference type="EMBL" id="ABYI02000023">
    <property type="protein sequence ID" value="EEG73637.1"/>
    <property type="molecule type" value="Genomic_DNA"/>
</dbReference>
<protein>
    <submittedName>
        <fullName evidence="5">DNA-binding helix-turn-helix protein</fullName>
    </submittedName>
</protein>
<dbReference type="CDD" id="cd00093">
    <property type="entry name" value="HTH_XRE"/>
    <property type="match status" value="1"/>
</dbReference>
<organism evidence="5 6">
    <name type="scientific">[Clostridium] hylemonae DSM 15053</name>
    <dbReference type="NCBI Taxonomy" id="553973"/>
    <lineage>
        <taxon>Bacteria</taxon>
        <taxon>Bacillati</taxon>
        <taxon>Bacillota</taxon>
        <taxon>Clostridia</taxon>
        <taxon>Lachnospirales</taxon>
        <taxon>Lachnospiraceae</taxon>
    </lineage>
</organism>
<dbReference type="PANTHER" id="PTHR46797:SF23">
    <property type="entry name" value="HTH-TYPE TRANSCRIPTIONAL REGULATOR SUTR"/>
    <property type="match status" value="1"/>
</dbReference>
<dbReference type="Gene3D" id="1.10.260.40">
    <property type="entry name" value="lambda repressor-like DNA-binding domains"/>
    <property type="match status" value="1"/>
</dbReference>
<dbReference type="InterPro" id="IPR011051">
    <property type="entry name" value="RmlC_Cupin_sf"/>
</dbReference>
<evidence type="ECO:0000256" key="2">
    <source>
        <dbReference type="ARBA" id="ARBA00023125"/>
    </source>
</evidence>
<dbReference type="GO" id="GO:0003677">
    <property type="term" value="F:DNA binding"/>
    <property type="evidence" value="ECO:0007669"/>
    <property type="project" value="UniProtKB-KW"/>
</dbReference>
<dbReference type="eggNOG" id="COG1396">
    <property type="taxonomic scope" value="Bacteria"/>
</dbReference>
<dbReference type="Proteomes" id="UP000004893">
    <property type="component" value="Unassembled WGS sequence"/>
</dbReference>
<dbReference type="InterPro" id="IPR014710">
    <property type="entry name" value="RmlC-like_jellyroll"/>
</dbReference>
<name>C0C2L3_9FIRM</name>
<comment type="caution">
    <text evidence="5">The sequence shown here is derived from an EMBL/GenBank/DDBJ whole genome shotgun (WGS) entry which is preliminary data.</text>
</comment>
<keyword evidence="3" id="KW-0804">Transcription</keyword>
<dbReference type="SUPFAM" id="SSF47413">
    <property type="entry name" value="lambda repressor-like DNA-binding domains"/>
    <property type="match status" value="1"/>
</dbReference>
<dbReference type="PANTHER" id="PTHR46797">
    <property type="entry name" value="HTH-TYPE TRANSCRIPTIONAL REGULATOR"/>
    <property type="match status" value="1"/>
</dbReference>
<keyword evidence="6" id="KW-1185">Reference proteome</keyword>
<dbReference type="CDD" id="cd02209">
    <property type="entry name" value="cupin_XRE_C"/>
    <property type="match status" value="1"/>
</dbReference>
<dbReference type="STRING" id="553973.CLOHYLEM_06319"/>
<dbReference type="GO" id="GO:0003700">
    <property type="term" value="F:DNA-binding transcription factor activity"/>
    <property type="evidence" value="ECO:0007669"/>
    <property type="project" value="TreeGrafter"/>
</dbReference>
<dbReference type="InterPro" id="IPR013096">
    <property type="entry name" value="Cupin_2"/>
</dbReference>
<accession>C0C2L3</accession>
<dbReference type="AlphaFoldDB" id="C0C2L3"/>
<evidence type="ECO:0000259" key="4">
    <source>
        <dbReference type="PROSITE" id="PS50943"/>
    </source>
</evidence>
<dbReference type="PROSITE" id="PS50943">
    <property type="entry name" value="HTH_CROC1"/>
    <property type="match status" value="1"/>
</dbReference>
<dbReference type="SUPFAM" id="SSF51182">
    <property type="entry name" value="RmlC-like cupins"/>
    <property type="match status" value="1"/>
</dbReference>
<dbReference type="InterPro" id="IPR001387">
    <property type="entry name" value="Cro/C1-type_HTH"/>
</dbReference>
<dbReference type="SMART" id="SM00530">
    <property type="entry name" value="HTH_XRE"/>
    <property type="match status" value="1"/>
</dbReference>
<reference evidence="5" key="2">
    <citation type="submission" date="2013-06" db="EMBL/GenBank/DDBJ databases">
        <title>Draft genome sequence of Clostridium hylemonae (DSM 15053).</title>
        <authorList>
            <person name="Sudarsanam P."/>
            <person name="Ley R."/>
            <person name="Guruge J."/>
            <person name="Turnbaugh P.J."/>
            <person name="Mahowald M."/>
            <person name="Liep D."/>
            <person name="Gordon J."/>
        </authorList>
    </citation>
    <scope>NUCLEOTIDE SEQUENCE</scope>
    <source>
        <strain evidence="5">DSM 15053</strain>
    </source>
</reference>
<sequence>MKLIITCLYFFSGLQYNRKKFYILEYEGGIHLEDLNQLIADNLKEIRRSKALSLEQTSSLTSISKSMLSQLERGEVNPTISTVYKLSLGLKVPVTAFTAPKPTPFSQTSKAEVSPLVSDDGRYRLYPVFSFRDGQDFEIFDFEFDEGGQMAGNRQMAGTREFITVYSGQLTLIFKDREYVLEAGDSAAYNAFDDYIYKNTGKGMITACIVVHYPN</sequence>
<dbReference type="Gene3D" id="2.60.120.10">
    <property type="entry name" value="Jelly Rolls"/>
    <property type="match status" value="1"/>
</dbReference>
<dbReference type="GO" id="GO:0005829">
    <property type="term" value="C:cytosol"/>
    <property type="evidence" value="ECO:0007669"/>
    <property type="project" value="TreeGrafter"/>
</dbReference>
<dbReference type="InterPro" id="IPR050807">
    <property type="entry name" value="TransReg_Diox_bact_type"/>
</dbReference>
<proteinExistence type="predicted"/>
<dbReference type="InterPro" id="IPR010982">
    <property type="entry name" value="Lambda_DNA-bd_dom_sf"/>
</dbReference>
<reference evidence="5" key="1">
    <citation type="submission" date="2009-02" db="EMBL/GenBank/DDBJ databases">
        <authorList>
            <person name="Fulton L."/>
            <person name="Clifton S."/>
            <person name="Fulton B."/>
            <person name="Xu J."/>
            <person name="Minx P."/>
            <person name="Pepin K.H."/>
            <person name="Johnson M."/>
            <person name="Bhonagiri V."/>
            <person name="Nash W.E."/>
            <person name="Mardis E.R."/>
            <person name="Wilson R.K."/>
        </authorList>
    </citation>
    <scope>NUCLEOTIDE SEQUENCE [LARGE SCALE GENOMIC DNA]</scope>
    <source>
        <strain evidence="5">DSM 15053</strain>
    </source>
</reference>
<dbReference type="eggNOG" id="COG1917">
    <property type="taxonomic scope" value="Bacteria"/>
</dbReference>
<evidence type="ECO:0000313" key="6">
    <source>
        <dbReference type="Proteomes" id="UP000004893"/>
    </source>
</evidence>
<gene>
    <name evidence="5" type="ORF">CLOHYLEM_06319</name>
</gene>
<evidence type="ECO:0000256" key="3">
    <source>
        <dbReference type="ARBA" id="ARBA00023163"/>
    </source>
</evidence>